<protein>
    <recommendedName>
        <fullName evidence="4">B box-type domain-containing protein</fullName>
    </recommendedName>
</protein>
<reference evidence="2 3" key="1">
    <citation type="submission" date="2024-11" db="EMBL/GenBank/DDBJ databases">
        <title>Chromosome-level genome assembly of the freshwater bivalve Anodonta woodiana.</title>
        <authorList>
            <person name="Chen X."/>
        </authorList>
    </citation>
    <scope>NUCLEOTIDE SEQUENCE [LARGE SCALE GENOMIC DNA]</scope>
    <source>
        <strain evidence="2">MN2024</strain>
        <tissue evidence="2">Gills</tissue>
    </source>
</reference>
<keyword evidence="1" id="KW-0175">Coiled coil</keyword>
<feature type="coiled-coil region" evidence="1">
    <location>
        <begin position="68"/>
        <end position="113"/>
    </location>
</feature>
<dbReference type="Gene3D" id="3.30.160.60">
    <property type="entry name" value="Classic Zinc Finger"/>
    <property type="match status" value="1"/>
</dbReference>
<gene>
    <name evidence="2" type="ORF">ACJMK2_025555</name>
</gene>
<dbReference type="Proteomes" id="UP001634394">
    <property type="component" value="Unassembled WGS sequence"/>
</dbReference>
<feature type="non-terminal residue" evidence="2">
    <location>
        <position position="1"/>
    </location>
</feature>
<name>A0ABD3XKC5_SINWO</name>
<dbReference type="SUPFAM" id="SSF57845">
    <property type="entry name" value="B-box zinc-binding domain"/>
    <property type="match status" value="1"/>
</dbReference>
<organism evidence="2 3">
    <name type="scientific">Sinanodonta woodiana</name>
    <name type="common">Chinese pond mussel</name>
    <name type="synonym">Anodonta woodiana</name>
    <dbReference type="NCBI Taxonomy" id="1069815"/>
    <lineage>
        <taxon>Eukaryota</taxon>
        <taxon>Metazoa</taxon>
        <taxon>Spiralia</taxon>
        <taxon>Lophotrochozoa</taxon>
        <taxon>Mollusca</taxon>
        <taxon>Bivalvia</taxon>
        <taxon>Autobranchia</taxon>
        <taxon>Heteroconchia</taxon>
        <taxon>Palaeoheterodonta</taxon>
        <taxon>Unionida</taxon>
        <taxon>Unionoidea</taxon>
        <taxon>Unionidae</taxon>
        <taxon>Unioninae</taxon>
        <taxon>Sinanodonta</taxon>
    </lineage>
</organism>
<comment type="caution">
    <text evidence="2">The sequence shown here is derived from an EMBL/GenBank/DDBJ whole genome shotgun (WGS) entry which is preliminary data.</text>
</comment>
<dbReference type="AlphaFoldDB" id="A0ABD3XKC5"/>
<accession>A0ABD3XKC5</accession>
<sequence>TMELNKGNLHENCSVHGGRRKEFYCADHDAFYCSICVFKLHKDCSSILAPDEVETFITEFKVLMDSDIKRLQKEVSKLFNEKMSAYDRVVSTKTKTEADIKTLRDAIDKQLNRLQKNTTTTMNYALKQELPKYRNQIEDLRSIQNDLSDSAGLFSKAALNDQNDSTVEQMRSLILQKKRLQEINTKIKTRDEREAISKQVVFKVSAQVQEVLKTLSKLEQLGTISICHVAKSKEDTKVTTLSNEAEEAKFEVVMNPNCTCTNDADNALNNVNHGEGDIETCMATKESKLYSKHNAVDSVAVGSMPHLGQNQCKCIESNFSDGLETKNASVVTVGTLKLHQIYDEELRIKMKKDDEIDSEIHPTGLDTSSEASEGLLPLGERRGNNTGSQFDVTGEHNNATLAPVATPSEPTPYADENIINISDNTHVEEEETMGCFSLRQKLYTIVGRGDRSVGNLNTKRSRSLPVFHSRTRRQNKDVVVIEDDGSVHILMTD</sequence>
<evidence type="ECO:0000313" key="2">
    <source>
        <dbReference type="EMBL" id="KAL3885502.1"/>
    </source>
</evidence>
<keyword evidence="3" id="KW-1185">Reference proteome</keyword>
<evidence type="ECO:0000256" key="1">
    <source>
        <dbReference type="SAM" id="Coils"/>
    </source>
</evidence>
<proteinExistence type="predicted"/>
<evidence type="ECO:0000313" key="3">
    <source>
        <dbReference type="Proteomes" id="UP001634394"/>
    </source>
</evidence>
<evidence type="ECO:0008006" key="4">
    <source>
        <dbReference type="Google" id="ProtNLM"/>
    </source>
</evidence>
<dbReference type="EMBL" id="JBJQND010000002">
    <property type="protein sequence ID" value="KAL3885502.1"/>
    <property type="molecule type" value="Genomic_DNA"/>
</dbReference>